<protein>
    <submittedName>
        <fullName evidence="2">AAA family ATPase</fullName>
    </submittedName>
</protein>
<feature type="domain" description="ORC1/DEAH AAA+ ATPase" evidence="1">
    <location>
        <begin position="46"/>
        <end position="158"/>
    </location>
</feature>
<dbReference type="InterPro" id="IPR027417">
    <property type="entry name" value="P-loop_NTPase"/>
</dbReference>
<evidence type="ECO:0000313" key="2">
    <source>
        <dbReference type="EMBL" id="MVX65730.1"/>
    </source>
</evidence>
<dbReference type="AlphaFoldDB" id="A0A964RQC1"/>
<accession>A0A964RQC1</accession>
<dbReference type="Proteomes" id="UP000656077">
    <property type="component" value="Unassembled WGS sequence"/>
</dbReference>
<evidence type="ECO:0000259" key="1">
    <source>
        <dbReference type="Pfam" id="PF13401"/>
    </source>
</evidence>
<organism evidence="2 3">
    <name type="scientific">Clostridium chromiireducens</name>
    <dbReference type="NCBI Taxonomy" id="225345"/>
    <lineage>
        <taxon>Bacteria</taxon>
        <taxon>Bacillati</taxon>
        <taxon>Bacillota</taxon>
        <taxon>Clostridia</taxon>
        <taxon>Eubacteriales</taxon>
        <taxon>Clostridiaceae</taxon>
        <taxon>Clostridium</taxon>
    </lineage>
</organism>
<sequence length="394" mass="45070">MCNKNLMSSDVFKPCNFPEHTYITRKSKDDIDYEQRLKLALNISGTLISIIGSSKMGKTVLCEKVIPLERQVNVSGADFSNGQDFWNVLAQKVGVPLEGQITENKQISNIEQHSKTEMFIMTKDKVIEYFVSNNKVLILDDFHYASLDAQKSISSHLKDAIRRDFRAIIISLPHRADAPIRKNADLAGRLSLIDIDSWKIPELEEIAIKGFNELNIAIPKEIANYIAVESLTSPQLMQYICLSICTLLEIDNSEIKVTEITSDILTKAFKFTTLNIDYADVVSLISKGPLSKGKKRSKFNTKFNVEMDLYQLVVESLAQNPPSMGLTIDDIRDRVNALINDNDPKPDRQKVKDTVIRMQKLIDEREDIYKVLEWKDEKIYIIDPLFLFYLRWGR</sequence>
<dbReference type="GO" id="GO:0016887">
    <property type="term" value="F:ATP hydrolysis activity"/>
    <property type="evidence" value="ECO:0007669"/>
    <property type="project" value="InterPro"/>
</dbReference>
<name>A0A964RQC1_9CLOT</name>
<dbReference type="RefSeq" id="WP_160360419.1">
    <property type="nucleotide sequence ID" value="NZ_WSRQ01000037.1"/>
</dbReference>
<dbReference type="SUPFAM" id="SSF52540">
    <property type="entry name" value="P-loop containing nucleoside triphosphate hydrolases"/>
    <property type="match status" value="1"/>
</dbReference>
<reference evidence="2" key="1">
    <citation type="submission" date="2019-12" db="EMBL/GenBank/DDBJ databases">
        <title>Microbes associate with the intestines of laboratory mice.</title>
        <authorList>
            <person name="Navarre W."/>
            <person name="Wong E."/>
        </authorList>
    </citation>
    <scope>NUCLEOTIDE SEQUENCE</scope>
    <source>
        <strain evidence="2">NM79_F5</strain>
    </source>
</reference>
<dbReference type="EMBL" id="WSRQ01000037">
    <property type="protein sequence ID" value="MVX65730.1"/>
    <property type="molecule type" value="Genomic_DNA"/>
</dbReference>
<dbReference type="Pfam" id="PF13401">
    <property type="entry name" value="AAA_22"/>
    <property type="match status" value="1"/>
</dbReference>
<gene>
    <name evidence="2" type="ORF">GKZ28_18790</name>
</gene>
<dbReference type="InterPro" id="IPR049945">
    <property type="entry name" value="AAA_22"/>
</dbReference>
<evidence type="ECO:0000313" key="3">
    <source>
        <dbReference type="Proteomes" id="UP000656077"/>
    </source>
</evidence>
<comment type="caution">
    <text evidence="2">The sequence shown here is derived from an EMBL/GenBank/DDBJ whole genome shotgun (WGS) entry which is preliminary data.</text>
</comment>
<proteinExistence type="predicted"/>